<evidence type="ECO:0000313" key="3">
    <source>
        <dbReference type="Proteomes" id="UP000673691"/>
    </source>
</evidence>
<dbReference type="Pfam" id="PF03184">
    <property type="entry name" value="DDE_1"/>
    <property type="match status" value="1"/>
</dbReference>
<gene>
    <name evidence="2" type="ORF">BJ554DRAFT_2102</name>
</gene>
<keyword evidence="3" id="KW-1185">Reference proteome</keyword>
<feature type="domain" description="DDE-1" evidence="1">
    <location>
        <begin position="114"/>
        <end position="273"/>
    </location>
</feature>
<dbReference type="GO" id="GO:0003677">
    <property type="term" value="F:DNA binding"/>
    <property type="evidence" value="ECO:0007669"/>
    <property type="project" value="TreeGrafter"/>
</dbReference>
<evidence type="ECO:0000313" key="2">
    <source>
        <dbReference type="EMBL" id="KAG5463055.1"/>
    </source>
</evidence>
<accession>A0A8H8DLU2</accession>
<sequence length="418" mass="46513">GWRWGTACGVATGGGLFYWSGHGSRDRPVPASESSPPPAAAPSLASSLAALGGGRGCEPCMPQHNRALPDLRADIARYALCDVYNMDETGVFYCMAPDYTIAQQPIEGRKKDKVRLTLAFTANADGSHKLQPLILGHARQPCCFKRGTAAQLGFYLCSNKKVWMKDLDRQMHTAGRKILLLIDNAPSHILDNFTSTNVTVRPLLPNTTSKIQPMDAGIIAAFKRRYRRYHLQNAIDKDERGKTKIYAADQLTAMQWSIAAWDELSPETIKNCFRHTGLFTPDGVVPEAPVANNAAEDNIDRQLKNCLQQLPLRNPMAIDYLLNPAEENEVHIELSDEKIIELVQNKDDDDEANAVDANEAAELEDPFSKDDKLQGIQAVCSMLDISRQDDRKVHDRLRSLQYELRPSGLVQPKNYPIF</sequence>
<dbReference type="InterPro" id="IPR004875">
    <property type="entry name" value="DDE_SF_endonuclease_dom"/>
</dbReference>
<dbReference type="InterPro" id="IPR050863">
    <property type="entry name" value="CenT-Element_Derived"/>
</dbReference>
<dbReference type="EMBL" id="JAEFCI010001215">
    <property type="protein sequence ID" value="KAG5463055.1"/>
    <property type="molecule type" value="Genomic_DNA"/>
</dbReference>
<reference evidence="2 3" key="1">
    <citation type="journal article" name="Sci. Rep.">
        <title>Genome-scale phylogenetic analyses confirm Olpidium as the closest living zoosporic fungus to the non-flagellated, terrestrial fungi.</title>
        <authorList>
            <person name="Chang Y."/>
            <person name="Rochon D."/>
            <person name="Sekimoto S."/>
            <person name="Wang Y."/>
            <person name="Chovatia M."/>
            <person name="Sandor L."/>
            <person name="Salamov A."/>
            <person name="Grigoriev I.V."/>
            <person name="Stajich J.E."/>
            <person name="Spatafora J.W."/>
        </authorList>
    </citation>
    <scope>NUCLEOTIDE SEQUENCE [LARGE SCALE GENOMIC DNA]</scope>
    <source>
        <strain evidence="2">S191</strain>
    </source>
</reference>
<dbReference type="AlphaFoldDB" id="A0A8H8DLU2"/>
<dbReference type="OrthoDB" id="162969at2759"/>
<dbReference type="PANTHER" id="PTHR19303">
    <property type="entry name" value="TRANSPOSON"/>
    <property type="match status" value="1"/>
</dbReference>
<evidence type="ECO:0000259" key="1">
    <source>
        <dbReference type="Pfam" id="PF03184"/>
    </source>
</evidence>
<dbReference type="GO" id="GO:0004519">
    <property type="term" value="F:endonuclease activity"/>
    <property type="evidence" value="ECO:0007669"/>
    <property type="project" value="UniProtKB-KW"/>
</dbReference>
<dbReference type="GO" id="GO:0005634">
    <property type="term" value="C:nucleus"/>
    <property type="evidence" value="ECO:0007669"/>
    <property type="project" value="TreeGrafter"/>
</dbReference>
<name>A0A8H8DLU2_9FUNG</name>
<feature type="non-terminal residue" evidence="2">
    <location>
        <position position="1"/>
    </location>
</feature>
<keyword evidence="2" id="KW-0378">Hydrolase</keyword>
<organism evidence="2 3">
    <name type="scientific">Olpidium bornovanus</name>
    <dbReference type="NCBI Taxonomy" id="278681"/>
    <lineage>
        <taxon>Eukaryota</taxon>
        <taxon>Fungi</taxon>
        <taxon>Fungi incertae sedis</taxon>
        <taxon>Olpidiomycota</taxon>
        <taxon>Olpidiomycotina</taxon>
        <taxon>Olpidiomycetes</taxon>
        <taxon>Olpidiales</taxon>
        <taxon>Olpidiaceae</taxon>
        <taxon>Olpidium</taxon>
    </lineage>
</organism>
<keyword evidence="2" id="KW-0540">Nuclease</keyword>
<protein>
    <submittedName>
        <fullName evidence="2">DDE superfamily endonuclease-domain-containing protein</fullName>
    </submittedName>
</protein>
<keyword evidence="2" id="KW-0255">Endonuclease</keyword>
<comment type="caution">
    <text evidence="2">The sequence shown here is derived from an EMBL/GenBank/DDBJ whole genome shotgun (WGS) entry which is preliminary data.</text>
</comment>
<proteinExistence type="predicted"/>
<dbReference type="PANTHER" id="PTHR19303:SF73">
    <property type="entry name" value="PROTEIN PDC2"/>
    <property type="match status" value="1"/>
</dbReference>
<dbReference type="Proteomes" id="UP000673691">
    <property type="component" value="Unassembled WGS sequence"/>
</dbReference>